<feature type="region of interest" description="Disordered" evidence="1">
    <location>
        <begin position="1"/>
        <end position="44"/>
    </location>
</feature>
<proteinExistence type="predicted"/>
<evidence type="ECO:0000313" key="2">
    <source>
        <dbReference type="EMBL" id="DAE22557.1"/>
    </source>
</evidence>
<evidence type="ECO:0000256" key="1">
    <source>
        <dbReference type="SAM" id="MobiDB-lite"/>
    </source>
</evidence>
<sequence>MQPVRHSPHRASPPKNKTMGDRRINHQNHRPNPRLESRDRNRPLWGVQEKQVTTKDPYVAQGKFIAAQCTWRPYARYLTWRWKRRGYRTAYVPVSLCKALVGAIEYKHSVR</sequence>
<name>A0A8S5QV34_9CAUD</name>
<organism evidence="2">
    <name type="scientific">Siphoviridae sp. ctUWs1</name>
    <dbReference type="NCBI Taxonomy" id="2826352"/>
    <lineage>
        <taxon>Viruses</taxon>
        <taxon>Duplodnaviria</taxon>
        <taxon>Heunggongvirae</taxon>
        <taxon>Uroviricota</taxon>
        <taxon>Caudoviricetes</taxon>
    </lineage>
</organism>
<protein>
    <submittedName>
        <fullName evidence="2">Uncharacterized protein</fullName>
    </submittedName>
</protein>
<dbReference type="EMBL" id="BK015734">
    <property type="protein sequence ID" value="DAE22557.1"/>
    <property type="molecule type" value="Genomic_DNA"/>
</dbReference>
<feature type="compositionally biased region" description="Basic and acidic residues" evidence="1">
    <location>
        <begin position="33"/>
        <end position="42"/>
    </location>
</feature>
<accession>A0A8S5QV34</accession>
<reference evidence="2" key="1">
    <citation type="journal article" date="2021" name="Proc. Natl. Acad. Sci. U.S.A.">
        <title>A Catalog of Tens of Thousands of Viruses from Human Metagenomes Reveals Hidden Associations with Chronic Diseases.</title>
        <authorList>
            <person name="Tisza M.J."/>
            <person name="Buck C.B."/>
        </authorList>
    </citation>
    <scope>NUCLEOTIDE SEQUENCE</scope>
    <source>
        <strain evidence="2">CtUWs1</strain>
    </source>
</reference>